<evidence type="ECO:0000256" key="1">
    <source>
        <dbReference type="ARBA" id="ARBA00004141"/>
    </source>
</evidence>
<organism evidence="10 11">
    <name type="scientific">Candidatus Synechococcus spongiarum</name>
    <dbReference type="NCBI Taxonomy" id="431041"/>
    <lineage>
        <taxon>Bacteria</taxon>
        <taxon>Bacillati</taxon>
        <taxon>Cyanobacteriota</taxon>
        <taxon>Cyanophyceae</taxon>
        <taxon>Synechococcales</taxon>
        <taxon>Synechococcaceae</taxon>
        <taxon>Synechococcus</taxon>
    </lineage>
</organism>
<keyword evidence="3 9" id="KW-0813">Transport</keyword>
<dbReference type="InterPro" id="IPR004692">
    <property type="entry name" value="SecG"/>
</dbReference>
<evidence type="ECO:0000256" key="6">
    <source>
        <dbReference type="ARBA" id="ARBA00022989"/>
    </source>
</evidence>
<evidence type="ECO:0000256" key="8">
    <source>
        <dbReference type="ARBA" id="ARBA00023136"/>
    </source>
</evidence>
<comment type="similarity">
    <text evidence="2 9">Belongs to the SecG family.</text>
</comment>
<evidence type="ECO:0000256" key="7">
    <source>
        <dbReference type="ARBA" id="ARBA00023010"/>
    </source>
</evidence>
<feature type="transmembrane region" description="Helical" evidence="9">
    <location>
        <begin position="56"/>
        <end position="73"/>
    </location>
</feature>
<evidence type="ECO:0000313" key="10">
    <source>
        <dbReference type="EMBL" id="SAY39177.1"/>
    </source>
</evidence>
<evidence type="ECO:0000256" key="2">
    <source>
        <dbReference type="ARBA" id="ARBA00008445"/>
    </source>
</evidence>
<dbReference type="EMBL" id="FITM01000137">
    <property type="protein sequence ID" value="SAY39177.1"/>
    <property type="molecule type" value="Genomic_DNA"/>
</dbReference>
<evidence type="ECO:0000256" key="3">
    <source>
        <dbReference type="ARBA" id="ARBA00022448"/>
    </source>
</evidence>
<keyword evidence="9" id="KW-1003">Cell membrane</keyword>
<reference evidence="11" key="1">
    <citation type="submission" date="2016-02" db="EMBL/GenBank/DDBJ databases">
        <authorList>
            <person name="liu f."/>
        </authorList>
    </citation>
    <scope>NUCLEOTIDE SEQUENCE [LARGE SCALE GENOMIC DNA]</scope>
</reference>
<accession>A0A171DHA9</accession>
<dbReference type="GO" id="GO:0009306">
    <property type="term" value="P:protein secretion"/>
    <property type="evidence" value="ECO:0007669"/>
    <property type="project" value="UniProtKB-UniRule"/>
</dbReference>
<dbReference type="Pfam" id="PF03840">
    <property type="entry name" value="SecG"/>
    <property type="match status" value="1"/>
</dbReference>
<dbReference type="AlphaFoldDB" id="A0A171DHA9"/>
<keyword evidence="4 9" id="KW-0812">Transmembrane</keyword>
<keyword evidence="5 9" id="KW-0653">Protein transport</keyword>
<keyword evidence="11" id="KW-1185">Reference proteome</keyword>
<evidence type="ECO:0000256" key="9">
    <source>
        <dbReference type="RuleBase" id="RU365087"/>
    </source>
</evidence>
<comment type="function">
    <text evidence="9">Involved in protein export. Participates in an early event of protein translocation.</text>
</comment>
<evidence type="ECO:0000256" key="4">
    <source>
        <dbReference type="ARBA" id="ARBA00022692"/>
    </source>
</evidence>
<protein>
    <recommendedName>
        <fullName evidence="9">Protein-export membrane protein SecG</fullName>
    </recommendedName>
</protein>
<proteinExistence type="inferred from homology"/>
<gene>
    <name evidence="10" type="ORF">FLM9_1240</name>
</gene>
<dbReference type="GO" id="GO:0015450">
    <property type="term" value="F:protein-transporting ATPase activity"/>
    <property type="evidence" value="ECO:0007669"/>
    <property type="project" value="UniProtKB-UniRule"/>
</dbReference>
<keyword evidence="8 9" id="KW-0472">Membrane</keyword>
<keyword evidence="7 9" id="KW-0811">Translocation</keyword>
<dbReference type="NCBIfam" id="TIGR00810">
    <property type="entry name" value="secG"/>
    <property type="match status" value="1"/>
</dbReference>
<comment type="subcellular location">
    <subcellularLocation>
        <location evidence="9">Cell membrane</location>
        <topology evidence="9">Multi-pass membrane protein</topology>
    </subcellularLocation>
    <subcellularLocation>
        <location evidence="1">Membrane</location>
        <topology evidence="1">Multi-pass membrane protein</topology>
    </subcellularLocation>
</comment>
<evidence type="ECO:0000313" key="11">
    <source>
        <dbReference type="Proteomes" id="UP000182631"/>
    </source>
</evidence>
<dbReference type="Proteomes" id="UP000182631">
    <property type="component" value="Unassembled WGS sequence"/>
</dbReference>
<dbReference type="GO" id="GO:0005886">
    <property type="term" value="C:plasma membrane"/>
    <property type="evidence" value="ECO:0007669"/>
    <property type="project" value="UniProtKB-SubCell"/>
</dbReference>
<keyword evidence="6 9" id="KW-1133">Transmembrane helix</keyword>
<comment type="caution">
    <text evidence="9">Lacks conserved residue(s) required for the propagation of feature annotation.</text>
</comment>
<evidence type="ECO:0000256" key="5">
    <source>
        <dbReference type="ARBA" id="ARBA00022927"/>
    </source>
</evidence>
<sequence>MLHSFALVIWLVTGVLLIITVLLHSPKGDGMGGMAVGAAAGMFSSTRSAESTLNRATWTLVTVFLLLAVLLSAA</sequence>
<name>A0A171DHA9_9SYNE</name>
<dbReference type="RefSeq" id="WP_074457663.1">
    <property type="nucleotide sequence ID" value="NZ_FITM01000137.1"/>
</dbReference>